<accession>A0A382BDB2</accession>
<organism evidence="1">
    <name type="scientific">marine metagenome</name>
    <dbReference type="NCBI Taxonomy" id="408172"/>
    <lineage>
        <taxon>unclassified sequences</taxon>
        <taxon>metagenomes</taxon>
        <taxon>ecological metagenomes</taxon>
    </lineage>
</organism>
<dbReference type="EMBL" id="UINC01029326">
    <property type="protein sequence ID" value="SVB11850.1"/>
    <property type="molecule type" value="Genomic_DNA"/>
</dbReference>
<gene>
    <name evidence="1" type="ORF">METZ01_LOCUS164704</name>
</gene>
<feature type="non-terminal residue" evidence="1">
    <location>
        <position position="1"/>
    </location>
</feature>
<dbReference type="AlphaFoldDB" id="A0A382BDB2"/>
<evidence type="ECO:0000313" key="1">
    <source>
        <dbReference type="EMBL" id="SVB11850.1"/>
    </source>
</evidence>
<proteinExistence type="predicted"/>
<protein>
    <submittedName>
        <fullName evidence="1">Uncharacterized protein</fullName>
    </submittedName>
</protein>
<reference evidence="1" key="1">
    <citation type="submission" date="2018-05" db="EMBL/GenBank/DDBJ databases">
        <authorList>
            <person name="Lanie J.A."/>
            <person name="Ng W.-L."/>
            <person name="Kazmierczak K.M."/>
            <person name="Andrzejewski T.M."/>
            <person name="Davidsen T.M."/>
            <person name="Wayne K.J."/>
            <person name="Tettelin H."/>
            <person name="Glass J.I."/>
            <person name="Rusch D."/>
            <person name="Podicherti R."/>
            <person name="Tsui H.-C.T."/>
            <person name="Winkler M.E."/>
        </authorList>
    </citation>
    <scope>NUCLEOTIDE SEQUENCE</scope>
</reference>
<sequence length="54" mass="6361">NLEKLTLITIEKFDTKIEGKKIKLYRSRIKKADITIGTINSKVKLYRNIIRNNI</sequence>
<name>A0A382BDB2_9ZZZZ</name>